<comment type="caution">
    <text evidence="3">The sequence shown here is derived from an EMBL/GenBank/DDBJ whole genome shotgun (WGS) entry which is preliminary data.</text>
</comment>
<dbReference type="InterPro" id="IPR040256">
    <property type="entry name" value="At4g02000-like"/>
</dbReference>
<organism evidence="3">
    <name type="scientific">Brassica cretica</name>
    <name type="common">Mustard</name>
    <dbReference type="NCBI Taxonomy" id="69181"/>
    <lineage>
        <taxon>Eukaryota</taxon>
        <taxon>Viridiplantae</taxon>
        <taxon>Streptophyta</taxon>
        <taxon>Embryophyta</taxon>
        <taxon>Tracheophyta</taxon>
        <taxon>Spermatophyta</taxon>
        <taxon>Magnoliopsida</taxon>
        <taxon>eudicotyledons</taxon>
        <taxon>Gunneridae</taxon>
        <taxon>Pentapetalae</taxon>
        <taxon>rosids</taxon>
        <taxon>malvids</taxon>
        <taxon>Brassicales</taxon>
        <taxon>Brassicaceae</taxon>
        <taxon>Brassiceae</taxon>
        <taxon>Brassica</taxon>
    </lineage>
</organism>
<dbReference type="Pfam" id="PF14392">
    <property type="entry name" value="zf-CCHC_4"/>
    <property type="match status" value="1"/>
</dbReference>
<dbReference type="InterPro" id="IPR025558">
    <property type="entry name" value="DUF4283"/>
</dbReference>
<accession>A0A8S9IQ40</accession>
<dbReference type="PANTHER" id="PTHR31286:SF163">
    <property type="entry name" value="ZINC KNUCKLE CX2CX4HX4C DOMAIN-CONTAINING PROTEIN"/>
    <property type="match status" value="1"/>
</dbReference>
<feature type="domain" description="DUF4283" evidence="1">
    <location>
        <begin position="2"/>
        <end position="42"/>
    </location>
</feature>
<protein>
    <recommendedName>
        <fullName evidence="4">DUF4283 domain-containing protein</fullName>
    </recommendedName>
</protein>
<dbReference type="PANTHER" id="PTHR31286">
    <property type="entry name" value="GLYCINE-RICH CELL WALL STRUCTURAL PROTEIN 1.8-LIKE"/>
    <property type="match status" value="1"/>
</dbReference>
<evidence type="ECO:0000259" key="1">
    <source>
        <dbReference type="Pfam" id="PF14111"/>
    </source>
</evidence>
<gene>
    <name evidence="3" type="ORF">F2Q70_00001550</name>
</gene>
<dbReference type="EMBL" id="QGKY02001015">
    <property type="protein sequence ID" value="KAF2572041.1"/>
    <property type="molecule type" value="Genomic_DNA"/>
</dbReference>
<feature type="domain" description="Zinc knuckle CX2CX4HX4C" evidence="2">
    <location>
        <begin position="99"/>
        <end position="141"/>
    </location>
</feature>
<name>A0A8S9IQ40_BRACR</name>
<evidence type="ECO:0000259" key="2">
    <source>
        <dbReference type="Pfam" id="PF14392"/>
    </source>
</evidence>
<proteinExistence type="predicted"/>
<reference evidence="3" key="1">
    <citation type="submission" date="2019-12" db="EMBL/GenBank/DDBJ databases">
        <title>Genome sequencing and annotation of Brassica cretica.</title>
        <authorList>
            <person name="Studholme D.J."/>
            <person name="Sarris P.F."/>
        </authorList>
    </citation>
    <scope>NUCLEOTIDE SEQUENCE</scope>
    <source>
        <strain evidence="3">PFS-102/07</strain>
        <tissue evidence="3">Leaf</tissue>
    </source>
</reference>
<dbReference type="AlphaFoldDB" id="A0A8S9IQ40"/>
<sequence>MELGPEKFQIRFQAEEDLERVLLKGPYHFKRWMLLLQKWEPVVSENFPSSIFFWIRIHDIPLHFWNDCTVTTIGDVLGNRTYKIVEEAKVRVEFNGLLPLEMAMDIQLPSEEIISVEFEYIKIEKHCFTCFSLFHEETDCRHRDLNAPHAKNQKLGITQRLALQRIEARPMITVTRTLTIELIQEISLLRYLRRTDDSRGMRMNATEYLTPVDPDAQEELIPVFYLAA</sequence>
<dbReference type="Pfam" id="PF14111">
    <property type="entry name" value="DUF4283"/>
    <property type="match status" value="1"/>
</dbReference>
<dbReference type="InterPro" id="IPR025836">
    <property type="entry name" value="Zn_knuckle_CX2CX4HX4C"/>
</dbReference>
<evidence type="ECO:0008006" key="4">
    <source>
        <dbReference type="Google" id="ProtNLM"/>
    </source>
</evidence>
<evidence type="ECO:0000313" key="3">
    <source>
        <dbReference type="EMBL" id="KAF2572041.1"/>
    </source>
</evidence>